<comment type="similarity">
    <text evidence="1">Belongs to the peptidase M20A family.</text>
</comment>
<dbReference type="AlphaFoldDB" id="A0A1Y1MFN9"/>
<dbReference type="Gene3D" id="3.40.630.10">
    <property type="entry name" value="Zn peptidases"/>
    <property type="match status" value="1"/>
</dbReference>
<evidence type="ECO:0000256" key="4">
    <source>
        <dbReference type="ARBA" id="ARBA00022801"/>
    </source>
</evidence>
<evidence type="ECO:0000259" key="5">
    <source>
        <dbReference type="Pfam" id="PF07687"/>
    </source>
</evidence>
<evidence type="ECO:0000256" key="1">
    <source>
        <dbReference type="ARBA" id="ARBA00006247"/>
    </source>
</evidence>
<dbReference type="Pfam" id="PF01546">
    <property type="entry name" value="Peptidase_M20"/>
    <property type="match status" value="1"/>
</dbReference>
<organism evidence="6">
    <name type="scientific">Photinus pyralis</name>
    <name type="common">Common eastern firefly</name>
    <name type="synonym">Lampyris pyralis</name>
    <dbReference type="NCBI Taxonomy" id="7054"/>
    <lineage>
        <taxon>Eukaryota</taxon>
        <taxon>Metazoa</taxon>
        <taxon>Ecdysozoa</taxon>
        <taxon>Arthropoda</taxon>
        <taxon>Hexapoda</taxon>
        <taxon>Insecta</taxon>
        <taxon>Pterygota</taxon>
        <taxon>Neoptera</taxon>
        <taxon>Endopterygota</taxon>
        <taxon>Coleoptera</taxon>
        <taxon>Polyphaga</taxon>
        <taxon>Elateriformia</taxon>
        <taxon>Elateroidea</taxon>
        <taxon>Lampyridae</taxon>
        <taxon>Lampyrinae</taxon>
        <taxon>Photinus</taxon>
    </lineage>
</organism>
<reference evidence="6" key="1">
    <citation type="journal article" date="2016" name="Sci. Rep.">
        <title>Molecular characterization of firefly nuptial gifts: a multi-omics approach sheds light on postcopulatory sexual selection.</title>
        <authorList>
            <person name="Al-Wathiqui N."/>
            <person name="Fallon T.R."/>
            <person name="South A."/>
            <person name="Weng J.K."/>
            <person name="Lewis S.M."/>
        </authorList>
    </citation>
    <scope>NUCLEOTIDE SEQUENCE</scope>
</reference>
<dbReference type="Gene3D" id="3.30.70.360">
    <property type="match status" value="1"/>
</dbReference>
<keyword evidence="2" id="KW-0645">Protease</keyword>
<dbReference type="PANTHER" id="PTHR43270">
    <property type="entry name" value="BETA-ALA-HIS DIPEPTIDASE"/>
    <property type="match status" value="1"/>
</dbReference>
<sequence length="478" mass="53080">MEVPTALEELFKYIDKNTSRYIETLREAVAIRSVSSLEECREETCKMVNWTAGHLRKLGVEVCLKEIGTQVFPSGNEVKFPPVLLGTLGNDPKKKTICIYGHLDVQPALKDDGWNTEPFEMAECDGRLYGRGAADDKGPVLACIQAIEAFQAVHVELPVNIKILFEAMEECGSLGLEGLVTSEKDSFFKDVDYICICDGSWLGKDTPCIVYGLRGCCFFRLTVECASQDLHSGVHGGMVHEAMADLTYLLSSLTDKDGRLLITDIYNSVPPLHAGEQDIYTNIDFDTSVYGNDIGAVKLLRQDKADLLLNGWRYPSLSIHGIEGAHGEFGLKCVIPGKVTGKFSIRIVENQSPEEVKKLVTDYLTKKWQERGSATRIMVTMTASALPWHEDPHHPHYLATQKATKYVYKKDGDLIRAGGTMPIITTLKKITGKNIINVALSAGDDNIHAQNEKIDKNNYISGTKFMAAYLYEVSRIEK</sequence>
<dbReference type="CDD" id="cd05676">
    <property type="entry name" value="M20_dipept_like_CNDP"/>
    <property type="match status" value="1"/>
</dbReference>
<dbReference type="PANTHER" id="PTHR43270:SF4">
    <property type="entry name" value="CARNOSINE DIPEPTIDASE 2, ISOFORM A"/>
    <property type="match status" value="1"/>
</dbReference>
<feature type="domain" description="Peptidase M20 dimerisation" evidence="5">
    <location>
        <begin position="211"/>
        <end position="368"/>
    </location>
</feature>
<keyword evidence="3" id="KW-0479">Metal-binding</keyword>
<proteinExistence type="inferred from homology"/>
<dbReference type="InterPro" id="IPR002933">
    <property type="entry name" value="Peptidase_M20"/>
</dbReference>
<dbReference type="EMBL" id="GEZM01035067">
    <property type="protein sequence ID" value="JAV83409.1"/>
    <property type="molecule type" value="Transcribed_RNA"/>
</dbReference>
<dbReference type="SUPFAM" id="SSF53187">
    <property type="entry name" value="Zn-dependent exopeptidases"/>
    <property type="match status" value="1"/>
</dbReference>
<dbReference type="PROSITE" id="PS00759">
    <property type="entry name" value="ARGE_DAPE_CPG2_2"/>
    <property type="match status" value="1"/>
</dbReference>
<accession>A0A1Y1MFN9</accession>
<dbReference type="GO" id="GO:0008233">
    <property type="term" value="F:peptidase activity"/>
    <property type="evidence" value="ECO:0007669"/>
    <property type="project" value="UniProtKB-KW"/>
</dbReference>
<evidence type="ECO:0000313" key="6">
    <source>
        <dbReference type="EMBL" id="JAV83410.1"/>
    </source>
</evidence>
<evidence type="ECO:0000256" key="2">
    <source>
        <dbReference type="ARBA" id="ARBA00022670"/>
    </source>
</evidence>
<evidence type="ECO:0000256" key="3">
    <source>
        <dbReference type="ARBA" id="ARBA00022723"/>
    </source>
</evidence>
<dbReference type="InterPro" id="IPR001261">
    <property type="entry name" value="ArgE/DapE_CS"/>
</dbReference>
<dbReference type="InterPro" id="IPR051458">
    <property type="entry name" value="Cyt/Met_Dipeptidase"/>
</dbReference>
<protein>
    <recommendedName>
        <fullName evidence="5">Peptidase M20 dimerisation domain-containing protein</fullName>
    </recommendedName>
</protein>
<dbReference type="GO" id="GO:0046872">
    <property type="term" value="F:metal ion binding"/>
    <property type="evidence" value="ECO:0007669"/>
    <property type="project" value="UniProtKB-KW"/>
</dbReference>
<dbReference type="GO" id="GO:0006508">
    <property type="term" value="P:proteolysis"/>
    <property type="evidence" value="ECO:0007669"/>
    <property type="project" value="UniProtKB-KW"/>
</dbReference>
<keyword evidence="4" id="KW-0378">Hydrolase</keyword>
<name>A0A1Y1MFN9_PHOPY</name>
<dbReference type="EMBL" id="GEZM01035066">
    <property type="protein sequence ID" value="JAV83410.1"/>
    <property type="molecule type" value="Transcribed_RNA"/>
</dbReference>
<dbReference type="InterPro" id="IPR011650">
    <property type="entry name" value="Peptidase_M20_dimer"/>
</dbReference>
<dbReference type="Pfam" id="PF07687">
    <property type="entry name" value="M20_dimer"/>
    <property type="match status" value="1"/>
</dbReference>